<dbReference type="Proteomes" id="UP000178121">
    <property type="component" value="Unassembled WGS sequence"/>
</dbReference>
<dbReference type="AlphaFoldDB" id="A0A1G2MAC5"/>
<keyword evidence="1" id="KW-1133">Transmembrane helix</keyword>
<feature type="transmembrane region" description="Helical" evidence="1">
    <location>
        <begin position="38"/>
        <end position="56"/>
    </location>
</feature>
<evidence type="ECO:0000313" key="3">
    <source>
        <dbReference type="Proteomes" id="UP000178121"/>
    </source>
</evidence>
<feature type="transmembrane region" description="Helical" evidence="1">
    <location>
        <begin position="6"/>
        <end position="26"/>
    </location>
</feature>
<feature type="transmembrane region" description="Helical" evidence="1">
    <location>
        <begin position="94"/>
        <end position="118"/>
    </location>
</feature>
<keyword evidence="1" id="KW-0472">Membrane</keyword>
<reference evidence="2 3" key="1">
    <citation type="journal article" date="2016" name="Nat. Commun.">
        <title>Thousands of microbial genomes shed light on interconnected biogeochemical processes in an aquifer system.</title>
        <authorList>
            <person name="Anantharaman K."/>
            <person name="Brown C.T."/>
            <person name="Hug L.A."/>
            <person name="Sharon I."/>
            <person name="Castelle C.J."/>
            <person name="Probst A.J."/>
            <person name="Thomas B.C."/>
            <person name="Singh A."/>
            <person name="Wilkins M.J."/>
            <person name="Karaoz U."/>
            <person name="Brodie E.L."/>
            <person name="Williams K.H."/>
            <person name="Hubbard S.S."/>
            <person name="Banfield J.F."/>
        </authorList>
    </citation>
    <scope>NUCLEOTIDE SEQUENCE [LARGE SCALE GENOMIC DNA]</scope>
</reference>
<evidence type="ECO:0000256" key="1">
    <source>
        <dbReference type="SAM" id="Phobius"/>
    </source>
</evidence>
<accession>A0A1G2MAC5</accession>
<dbReference type="EMBL" id="MHRI01000020">
    <property type="protein sequence ID" value="OHA20860.1"/>
    <property type="molecule type" value="Genomic_DNA"/>
</dbReference>
<keyword evidence="1" id="KW-0812">Transmembrane</keyword>
<feature type="transmembrane region" description="Helical" evidence="1">
    <location>
        <begin position="167"/>
        <end position="187"/>
    </location>
</feature>
<evidence type="ECO:0000313" key="2">
    <source>
        <dbReference type="EMBL" id="OHA20860.1"/>
    </source>
</evidence>
<gene>
    <name evidence="2" type="ORF">A2849_04250</name>
</gene>
<sequence>MELSFQSIIGGVAGTLSAVAYVLYIVSTVKGPTRPNRATWSILTLVGLIILMSYYNEGARETIWVPLAYVLGPLIITLFAIKYGEGGWKGLDKWCLTGAIAGALLWTISGSALLALLINIGVDFLALLPTIKKAYLRPEGEDRTAWALEAAASFINLAAVKPWTFSIWIYPVYLAVFNGLIAALLIYGRYKKKHKRLLV</sequence>
<feature type="transmembrane region" description="Helical" evidence="1">
    <location>
        <begin position="62"/>
        <end position="82"/>
    </location>
</feature>
<organism evidence="2 3">
    <name type="scientific">Candidatus Taylorbacteria bacterium RIFCSPHIGHO2_01_FULL_51_15</name>
    <dbReference type="NCBI Taxonomy" id="1802304"/>
    <lineage>
        <taxon>Bacteria</taxon>
        <taxon>Candidatus Tayloriibacteriota</taxon>
    </lineage>
</organism>
<comment type="caution">
    <text evidence="2">The sequence shown here is derived from an EMBL/GenBank/DDBJ whole genome shotgun (WGS) entry which is preliminary data.</text>
</comment>
<protein>
    <submittedName>
        <fullName evidence="2">Uncharacterized protein</fullName>
    </submittedName>
</protein>
<name>A0A1G2MAC5_9BACT</name>
<proteinExistence type="predicted"/>